<dbReference type="AlphaFoldDB" id="A0A839UH16"/>
<protein>
    <submittedName>
        <fullName evidence="1">Uncharacterized protein</fullName>
    </submittedName>
</protein>
<dbReference type="RefSeq" id="WP_183663958.1">
    <property type="nucleotide sequence ID" value="NZ_JACHXN010000017.1"/>
</dbReference>
<gene>
    <name evidence="1" type="ORF">FHS21_004593</name>
</gene>
<evidence type="ECO:0000313" key="2">
    <source>
        <dbReference type="Proteomes" id="UP000554520"/>
    </source>
</evidence>
<sequence>MYQPCNRILRVSATLLLVVTRQDKITAPTLHLQLTKARLKLGGML</sequence>
<evidence type="ECO:0000313" key="1">
    <source>
        <dbReference type="EMBL" id="MBB3148150.1"/>
    </source>
</evidence>
<comment type="caution">
    <text evidence="1">The sequence shown here is derived from an EMBL/GenBank/DDBJ whole genome shotgun (WGS) entry which is preliminary data.</text>
</comment>
<reference evidence="1 2" key="1">
    <citation type="submission" date="2020-08" db="EMBL/GenBank/DDBJ databases">
        <title>Genomic Encyclopedia of Type Strains, Phase III (KMG-III): the genomes of soil and plant-associated and newly described type strains.</title>
        <authorList>
            <person name="Whitman W."/>
        </authorList>
    </citation>
    <scope>NUCLEOTIDE SEQUENCE [LARGE SCALE GENOMIC DNA]</scope>
    <source>
        <strain evidence="1 2">CECT 7015</strain>
    </source>
</reference>
<dbReference type="EMBL" id="JACHXN010000017">
    <property type="protein sequence ID" value="MBB3148150.1"/>
    <property type="molecule type" value="Genomic_DNA"/>
</dbReference>
<organism evidence="1 2">
    <name type="scientific">Phyllobacterium trifolii</name>
    <dbReference type="NCBI Taxonomy" id="300193"/>
    <lineage>
        <taxon>Bacteria</taxon>
        <taxon>Pseudomonadati</taxon>
        <taxon>Pseudomonadota</taxon>
        <taxon>Alphaproteobacteria</taxon>
        <taxon>Hyphomicrobiales</taxon>
        <taxon>Phyllobacteriaceae</taxon>
        <taxon>Phyllobacterium</taxon>
    </lineage>
</organism>
<name>A0A839UH16_9HYPH</name>
<keyword evidence="2" id="KW-1185">Reference proteome</keyword>
<dbReference type="Proteomes" id="UP000554520">
    <property type="component" value="Unassembled WGS sequence"/>
</dbReference>
<accession>A0A839UH16</accession>
<proteinExistence type="predicted"/>